<proteinExistence type="predicted"/>
<reference evidence="2" key="1">
    <citation type="submission" date="2020-06" db="EMBL/GenBank/DDBJ databases">
        <authorList>
            <consortium name="Plant Systems Biology data submission"/>
        </authorList>
    </citation>
    <scope>NUCLEOTIDE SEQUENCE</scope>
    <source>
        <strain evidence="2">D6</strain>
    </source>
</reference>
<dbReference type="Proteomes" id="UP001153069">
    <property type="component" value="Unassembled WGS sequence"/>
</dbReference>
<evidence type="ECO:0000313" key="2">
    <source>
        <dbReference type="EMBL" id="CAB9511690.1"/>
    </source>
</evidence>
<keyword evidence="3" id="KW-1185">Reference proteome</keyword>
<dbReference type="EMBL" id="CAICTM010000496">
    <property type="protein sequence ID" value="CAB9511690.1"/>
    <property type="molecule type" value="Genomic_DNA"/>
</dbReference>
<feature type="compositionally biased region" description="Polar residues" evidence="1">
    <location>
        <begin position="189"/>
        <end position="207"/>
    </location>
</feature>
<dbReference type="AlphaFoldDB" id="A0A9N8HGQ7"/>
<feature type="region of interest" description="Disordered" evidence="1">
    <location>
        <begin position="1"/>
        <end position="86"/>
    </location>
</feature>
<name>A0A9N8HGQ7_9STRA</name>
<accession>A0A9N8HGQ7</accession>
<evidence type="ECO:0000256" key="1">
    <source>
        <dbReference type="SAM" id="MobiDB-lite"/>
    </source>
</evidence>
<feature type="region of interest" description="Disordered" evidence="1">
    <location>
        <begin position="186"/>
        <end position="207"/>
    </location>
</feature>
<evidence type="ECO:0000313" key="3">
    <source>
        <dbReference type="Proteomes" id="UP001153069"/>
    </source>
</evidence>
<feature type="compositionally biased region" description="Low complexity" evidence="1">
    <location>
        <begin position="105"/>
        <end position="122"/>
    </location>
</feature>
<protein>
    <submittedName>
        <fullName evidence="2">Uncharacterized protein</fullName>
    </submittedName>
</protein>
<gene>
    <name evidence="2" type="ORF">SEMRO_497_G154860.1</name>
</gene>
<sequence length="207" mass="22133">MATGIPTTPVSMGGSPLSRTHSSPDLAEGASPRVALPSRWRSKSCESSPAAPQRSSRRLMGGNGRARPTIATGKDATSDSLDCGSAHSATSLKLKSLLQQQQLLPHGGLPMNPQGGNNQNNNSSISGRWQDSVATCNESVSRWSTSFTSSQMDQLSTKPRFPRRKTSGLIVGGTMVNTDNVKAAAGKNTEWQSNSRQSKHVSQQQWW</sequence>
<feature type="compositionally biased region" description="Polar residues" evidence="1">
    <location>
        <begin position="1"/>
        <end position="10"/>
    </location>
</feature>
<organism evidence="2 3">
    <name type="scientific">Seminavis robusta</name>
    <dbReference type="NCBI Taxonomy" id="568900"/>
    <lineage>
        <taxon>Eukaryota</taxon>
        <taxon>Sar</taxon>
        <taxon>Stramenopiles</taxon>
        <taxon>Ochrophyta</taxon>
        <taxon>Bacillariophyta</taxon>
        <taxon>Bacillariophyceae</taxon>
        <taxon>Bacillariophycidae</taxon>
        <taxon>Naviculales</taxon>
        <taxon>Naviculaceae</taxon>
        <taxon>Seminavis</taxon>
    </lineage>
</organism>
<feature type="region of interest" description="Disordered" evidence="1">
    <location>
        <begin position="105"/>
        <end position="127"/>
    </location>
</feature>
<comment type="caution">
    <text evidence="2">The sequence shown here is derived from an EMBL/GenBank/DDBJ whole genome shotgun (WGS) entry which is preliminary data.</text>
</comment>